<protein>
    <submittedName>
        <fullName evidence="2">Uncharacterized protein</fullName>
    </submittedName>
</protein>
<keyword evidence="4" id="KW-1185">Reference proteome</keyword>
<gene>
    <name evidence="1" type="ORF">ATL45_6920</name>
    <name evidence="2" type="ORF">SAMN05421805_1011506</name>
</gene>
<evidence type="ECO:0000313" key="2">
    <source>
        <dbReference type="EMBL" id="SFM78291.1"/>
    </source>
</evidence>
<accession>A0A1I4TNT9</accession>
<dbReference type="Proteomes" id="UP000199398">
    <property type="component" value="Unassembled WGS sequence"/>
</dbReference>
<name>A0A1I4TNT9_9PSEU</name>
<evidence type="ECO:0000313" key="3">
    <source>
        <dbReference type="Proteomes" id="UP000199398"/>
    </source>
</evidence>
<evidence type="ECO:0000313" key="1">
    <source>
        <dbReference type="EMBL" id="RKT88486.1"/>
    </source>
</evidence>
<reference evidence="1 4" key="2">
    <citation type="submission" date="2018-10" db="EMBL/GenBank/DDBJ databases">
        <title>Sequencing the genomes of 1000 actinobacteria strains.</title>
        <authorList>
            <person name="Klenk H.-P."/>
        </authorList>
    </citation>
    <scope>NUCLEOTIDE SEQUENCE [LARGE SCALE GENOMIC DNA]</scope>
    <source>
        <strain evidence="1 4">DSM 45119</strain>
    </source>
</reference>
<dbReference type="EMBL" id="RBXX01000002">
    <property type="protein sequence ID" value="RKT88486.1"/>
    <property type="molecule type" value="Genomic_DNA"/>
</dbReference>
<dbReference type="EMBL" id="FOUP01000001">
    <property type="protein sequence ID" value="SFM78291.1"/>
    <property type="molecule type" value="Genomic_DNA"/>
</dbReference>
<evidence type="ECO:0000313" key="4">
    <source>
        <dbReference type="Proteomes" id="UP000270697"/>
    </source>
</evidence>
<organism evidence="2 3">
    <name type="scientific">Saccharopolyspora antimicrobica</name>
    <dbReference type="NCBI Taxonomy" id="455193"/>
    <lineage>
        <taxon>Bacteria</taxon>
        <taxon>Bacillati</taxon>
        <taxon>Actinomycetota</taxon>
        <taxon>Actinomycetes</taxon>
        <taxon>Pseudonocardiales</taxon>
        <taxon>Pseudonocardiaceae</taxon>
        <taxon>Saccharopolyspora</taxon>
    </lineage>
</organism>
<dbReference type="STRING" id="455193.SAMN05421805_1011506"/>
<reference evidence="2 3" key="1">
    <citation type="submission" date="2016-10" db="EMBL/GenBank/DDBJ databases">
        <authorList>
            <person name="de Groot N.N."/>
        </authorList>
    </citation>
    <scope>NUCLEOTIDE SEQUENCE [LARGE SCALE GENOMIC DNA]</scope>
    <source>
        <strain evidence="2 3">CPCC 201259</strain>
    </source>
</reference>
<sequence length="89" mass="9382">MPRVYATRSDLLAHAPPGVEVPAEPEASRLLARASEAVEVLTMTAVYPVNADGMPTEVEHADAFRAATCAQAVHWLDTGDETAPASGRP</sequence>
<dbReference type="AlphaFoldDB" id="A0A1I4TNT9"/>
<dbReference type="Proteomes" id="UP000270697">
    <property type="component" value="Unassembled WGS sequence"/>
</dbReference>
<proteinExistence type="predicted"/>